<reference evidence="1 2" key="1">
    <citation type="submission" date="2022-03" db="EMBL/GenBank/DDBJ databases">
        <title>Parabacteroides sp. nov. isolated from swine feces.</title>
        <authorList>
            <person name="Bak J.E."/>
        </authorList>
    </citation>
    <scope>NUCLEOTIDE SEQUENCE [LARGE SCALE GENOMIC DNA]</scope>
    <source>
        <strain evidence="1 2">AGMB00274</strain>
    </source>
</reference>
<dbReference type="InterPro" id="IPR006379">
    <property type="entry name" value="HAD-SF_hydro_IIB"/>
</dbReference>
<dbReference type="GO" id="GO:0016787">
    <property type="term" value="F:hydrolase activity"/>
    <property type="evidence" value="ECO:0007669"/>
    <property type="project" value="UniProtKB-KW"/>
</dbReference>
<organism evidence="1 2">
    <name type="scientific">Parabacteroides faecalis</name>
    <dbReference type="NCBI Taxonomy" id="2924040"/>
    <lineage>
        <taxon>Bacteria</taxon>
        <taxon>Pseudomonadati</taxon>
        <taxon>Bacteroidota</taxon>
        <taxon>Bacteroidia</taxon>
        <taxon>Bacteroidales</taxon>
        <taxon>Tannerellaceae</taxon>
        <taxon>Parabacteroides</taxon>
    </lineage>
</organism>
<keyword evidence="2" id="KW-1185">Reference proteome</keyword>
<dbReference type="SFLD" id="SFLDS00003">
    <property type="entry name" value="Haloacid_Dehalogenase"/>
    <property type="match status" value="1"/>
</dbReference>
<dbReference type="Pfam" id="PF08282">
    <property type="entry name" value="Hydrolase_3"/>
    <property type="match status" value="1"/>
</dbReference>
<dbReference type="InterPro" id="IPR000150">
    <property type="entry name" value="Cof"/>
</dbReference>
<dbReference type="NCBIfam" id="TIGR00099">
    <property type="entry name" value="Cof-subfamily"/>
    <property type="match status" value="1"/>
</dbReference>
<dbReference type="PANTHER" id="PTHR10000:SF8">
    <property type="entry name" value="HAD SUPERFAMILY HYDROLASE-LIKE, TYPE 3"/>
    <property type="match status" value="1"/>
</dbReference>
<dbReference type="SFLD" id="SFLDG01144">
    <property type="entry name" value="C2.B.4:_PGP_Like"/>
    <property type="match status" value="1"/>
</dbReference>
<gene>
    <name evidence="1" type="ORF">MUN53_16960</name>
</gene>
<dbReference type="PROSITE" id="PS01229">
    <property type="entry name" value="COF_2"/>
    <property type="match status" value="1"/>
</dbReference>
<proteinExistence type="predicted"/>
<dbReference type="Proteomes" id="UP001165444">
    <property type="component" value="Unassembled WGS sequence"/>
</dbReference>
<keyword evidence="1" id="KW-0378">Hydrolase</keyword>
<dbReference type="RefSeq" id="WP_243326583.1">
    <property type="nucleotide sequence ID" value="NZ_JAKZMM010000067.1"/>
</dbReference>
<comment type="caution">
    <text evidence="1">The sequence shown here is derived from an EMBL/GenBank/DDBJ whole genome shotgun (WGS) entry which is preliminary data.</text>
</comment>
<protein>
    <submittedName>
        <fullName evidence="1">Cof-type HAD-IIB family hydrolase</fullName>
    </submittedName>
</protein>
<dbReference type="InterPro" id="IPR023214">
    <property type="entry name" value="HAD_sf"/>
</dbReference>
<evidence type="ECO:0000313" key="1">
    <source>
        <dbReference type="EMBL" id="MCJ2382278.1"/>
    </source>
</evidence>
<dbReference type="NCBIfam" id="TIGR01484">
    <property type="entry name" value="HAD-SF-IIB"/>
    <property type="match status" value="1"/>
</dbReference>
<evidence type="ECO:0000313" key="2">
    <source>
        <dbReference type="Proteomes" id="UP001165444"/>
    </source>
</evidence>
<dbReference type="PRINTS" id="PR00119">
    <property type="entry name" value="CATATPASE"/>
</dbReference>
<dbReference type="CDD" id="cd07516">
    <property type="entry name" value="HAD_Pase"/>
    <property type="match status" value="1"/>
</dbReference>
<name>A0ABT0C5U0_9BACT</name>
<dbReference type="EMBL" id="JAKZMM010000067">
    <property type="protein sequence ID" value="MCJ2382278.1"/>
    <property type="molecule type" value="Genomic_DNA"/>
</dbReference>
<dbReference type="Gene3D" id="3.40.50.1000">
    <property type="entry name" value="HAD superfamily/HAD-like"/>
    <property type="match status" value="1"/>
</dbReference>
<dbReference type="InterPro" id="IPR036412">
    <property type="entry name" value="HAD-like_sf"/>
</dbReference>
<accession>A0ABT0C5U0</accession>
<sequence>MKYKLLVLDLDGTLTNSQKEITPFTKEVLIKAQQQGLHIALASGRPTYGIVPLAEELELKRYGGFILSFNGGKIIDVMTDKVLFEQALPPDVIPVLYQESQKAGVSILSYNGPYILTETPDNQYVQYESFLTRMKIQATQDFVHDLPQPADKCLAVGDPEALVPLEEKLRRELSNRINVYRSEPFYLELVPKGIDKANSIKVLRNRTHTKREEIIAIGDGYNDLSMIKYAGLGVAMGNAQPPIKAQADLVLPHTNDEDGVAHFVQSILETAE</sequence>
<dbReference type="SUPFAM" id="SSF56784">
    <property type="entry name" value="HAD-like"/>
    <property type="match status" value="1"/>
</dbReference>
<dbReference type="Gene3D" id="3.30.1240.10">
    <property type="match status" value="1"/>
</dbReference>
<dbReference type="SFLD" id="SFLDG01140">
    <property type="entry name" value="C2.B:_Phosphomannomutase_and_P"/>
    <property type="match status" value="1"/>
</dbReference>
<dbReference type="PANTHER" id="PTHR10000">
    <property type="entry name" value="PHOSPHOSERINE PHOSPHATASE"/>
    <property type="match status" value="1"/>
</dbReference>